<proteinExistence type="inferred from homology"/>
<comment type="similarity">
    <text evidence="2 7">Belongs to the chorismate synthase family.</text>
</comment>
<evidence type="ECO:0000256" key="7">
    <source>
        <dbReference type="HAMAP-Rule" id="MF_00300"/>
    </source>
</evidence>
<dbReference type="PROSITE" id="PS00788">
    <property type="entry name" value="CHORISMATE_SYNTHASE_2"/>
    <property type="match status" value="1"/>
</dbReference>
<dbReference type="GO" id="GO:0010181">
    <property type="term" value="F:FMN binding"/>
    <property type="evidence" value="ECO:0007669"/>
    <property type="project" value="TreeGrafter"/>
</dbReference>
<name>A0A2W1MYN1_9FLAO</name>
<dbReference type="GO" id="GO:0009073">
    <property type="term" value="P:aromatic amino acid family biosynthetic process"/>
    <property type="evidence" value="ECO:0007669"/>
    <property type="project" value="UniProtKB-KW"/>
</dbReference>
<feature type="binding site" evidence="7">
    <location>
        <begin position="267"/>
        <end position="271"/>
    </location>
    <ligand>
        <name>FMN</name>
        <dbReference type="ChEBI" id="CHEBI:58210"/>
    </ligand>
</feature>
<dbReference type="OrthoDB" id="9771806at2"/>
<evidence type="ECO:0000256" key="4">
    <source>
        <dbReference type="ARBA" id="ARBA00022605"/>
    </source>
</evidence>
<evidence type="ECO:0000256" key="5">
    <source>
        <dbReference type="ARBA" id="ARBA00023141"/>
    </source>
</evidence>
<dbReference type="PROSITE" id="PS00787">
    <property type="entry name" value="CHORISMATE_SYNTHASE_1"/>
    <property type="match status" value="1"/>
</dbReference>
<dbReference type="SUPFAM" id="SSF103263">
    <property type="entry name" value="Chorismate synthase, AroC"/>
    <property type="match status" value="1"/>
</dbReference>
<dbReference type="Proteomes" id="UP000249248">
    <property type="component" value="Unassembled WGS sequence"/>
</dbReference>
<accession>A0A2W1MYN1</accession>
<feature type="binding site" evidence="7">
    <location>
        <position position="46"/>
    </location>
    <ligand>
        <name>NADP(+)</name>
        <dbReference type="ChEBI" id="CHEBI:58349"/>
    </ligand>
</feature>
<dbReference type="GO" id="GO:0008652">
    <property type="term" value="P:amino acid biosynthetic process"/>
    <property type="evidence" value="ECO:0007669"/>
    <property type="project" value="UniProtKB-KW"/>
</dbReference>
<dbReference type="Gene3D" id="3.60.150.10">
    <property type="entry name" value="Chorismate synthase AroC"/>
    <property type="match status" value="2"/>
</dbReference>
<organism evidence="8 9">
    <name type="scientific">Putridiphycobacter roseus</name>
    <dbReference type="NCBI Taxonomy" id="2219161"/>
    <lineage>
        <taxon>Bacteria</taxon>
        <taxon>Pseudomonadati</taxon>
        <taxon>Bacteroidota</taxon>
        <taxon>Flavobacteriia</taxon>
        <taxon>Flavobacteriales</taxon>
        <taxon>Crocinitomicaceae</taxon>
        <taxon>Putridiphycobacter</taxon>
    </lineage>
</organism>
<dbReference type="EC" id="4.2.3.5" evidence="3 7"/>
<keyword evidence="5 7" id="KW-0057">Aromatic amino acid biosynthesis</keyword>
<comment type="function">
    <text evidence="7">Catalyzes the anti-1,4-elimination of the C-3 phosphate and the C-6 proR hydrogen from 5-enolpyruvylshikimate-3-phosphate (EPSP) to yield chorismate, which is the branch point compound that serves as the starting substrate for the three terminal pathways of aromatic amino acid biosynthesis. This reaction introduces a second double bond into the aromatic ring system.</text>
</comment>
<dbReference type="PANTHER" id="PTHR21085:SF0">
    <property type="entry name" value="CHORISMATE SYNTHASE"/>
    <property type="match status" value="1"/>
</dbReference>
<evidence type="ECO:0000313" key="8">
    <source>
        <dbReference type="EMBL" id="PZE15661.1"/>
    </source>
</evidence>
<keyword evidence="7" id="KW-0285">Flavoprotein</keyword>
<feature type="binding site" evidence="7">
    <location>
        <position position="51"/>
    </location>
    <ligand>
        <name>NADP(+)</name>
        <dbReference type="ChEBI" id="CHEBI:58349"/>
    </ligand>
</feature>
<keyword evidence="4 7" id="KW-0028">Amino-acid biosynthesis</keyword>
<dbReference type="InterPro" id="IPR020541">
    <property type="entry name" value="Chorismate_synthase_CS"/>
</dbReference>
<keyword evidence="9" id="KW-1185">Reference proteome</keyword>
<evidence type="ECO:0000256" key="1">
    <source>
        <dbReference type="ARBA" id="ARBA00005044"/>
    </source>
</evidence>
<dbReference type="GO" id="GO:0005829">
    <property type="term" value="C:cytosol"/>
    <property type="evidence" value="ECO:0007669"/>
    <property type="project" value="TreeGrafter"/>
</dbReference>
<dbReference type="EMBL" id="QKSB01000021">
    <property type="protein sequence ID" value="PZE15661.1"/>
    <property type="molecule type" value="Genomic_DNA"/>
</dbReference>
<dbReference type="RefSeq" id="WP_111064701.1">
    <property type="nucleotide sequence ID" value="NZ_JBHUCU010000038.1"/>
</dbReference>
<dbReference type="InterPro" id="IPR000453">
    <property type="entry name" value="Chorismate_synth"/>
</dbReference>
<keyword evidence="7" id="KW-0274">FAD</keyword>
<evidence type="ECO:0000256" key="6">
    <source>
        <dbReference type="ARBA" id="ARBA00023239"/>
    </source>
</evidence>
<gene>
    <name evidence="7" type="primary">aroC</name>
    <name evidence="8" type="ORF">DNU06_16960</name>
</gene>
<keyword evidence="7" id="KW-0288">FMN</keyword>
<feature type="binding site" evidence="7">
    <location>
        <position position="294"/>
    </location>
    <ligand>
        <name>FMN</name>
        <dbReference type="ChEBI" id="CHEBI:58210"/>
    </ligand>
</feature>
<feature type="binding site" evidence="7">
    <location>
        <position position="252"/>
    </location>
    <ligand>
        <name>FMN</name>
        <dbReference type="ChEBI" id="CHEBI:58210"/>
    </ligand>
</feature>
<comment type="cofactor">
    <cofactor evidence="7">
        <name>FMNH2</name>
        <dbReference type="ChEBI" id="CHEBI:57618"/>
    </cofactor>
    <text evidence="7">Reduced FMN (FMNH(2)).</text>
</comment>
<comment type="subunit">
    <text evidence="7">Homotetramer.</text>
</comment>
<comment type="caution">
    <text evidence="7">Lacks conserved residue(s) required for the propagation of feature annotation.</text>
</comment>
<comment type="caution">
    <text evidence="8">The sequence shown here is derived from an EMBL/GenBank/DDBJ whole genome shotgun (WGS) entry which is preliminary data.</text>
</comment>
<dbReference type="HAMAP" id="MF_00300">
    <property type="entry name" value="Chorismate_synth"/>
    <property type="match status" value="1"/>
</dbReference>
<evidence type="ECO:0000313" key="9">
    <source>
        <dbReference type="Proteomes" id="UP000249248"/>
    </source>
</evidence>
<comment type="pathway">
    <text evidence="1 7">Metabolic intermediate biosynthesis; chorismate biosynthesis; chorismate from D-erythrose 4-phosphate and phosphoenolpyruvate: step 7/7.</text>
</comment>
<dbReference type="Pfam" id="PF01264">
    <property type="entry name" value="Chorismate_synt"/>
    <property type="match status" value="1"/>
</dbReference>
<dbReference type="CDD" id="cd07304">
    <property type="entry name" value="Chorismate_synthase"/>
    <property type="match status" value="1"/>
</dbReference>
<dbReference type="GO" id="GO:0009423">
    <property type="term" value="P:chorismate biosynthetic process"/>
    <property type="evidence" value="ECO:0007669"/>
    <property type="project" value="UniProtKB-UniRule"/>
</dbReference>
<dbReference type="PANTHER" id="PTHR21085">
    <property type="entry name" value="CHORISMATE SYNTHASE"/>
    <property type="match status" value="1"/>
</dbReference>
<comment type="catalytic activity">
    <reaction evidence="7">
        <text>5-O-(1-carboxyvinyl)-3-phosphoshikimate = chorismate + phosphate</text>
        <dbReference type="Rhea" id="RHEA:21020"/>
        <dbReference type="ChEBI" id="CHEBI:29748"/>
        <dbReference type="ChEBI" id="CHEBI:43474"/>
        <dbReference type="ChEBI" id="CHEBI:57701"/>
        <dbReference type="EC" id="4.2.3.5"/>
    </reaction>
</comment>
<dbReference type="InterPro" id="IPR035904">
    <property type="entry name" value="Chorismate_synth_AroC_sf"/>
</dbReference>
<protein>
    <recommendedName>
        <fullName evidence="3 7">Chorismate synthase</fullName>
        <shortName evidence="7">CS</shortName>
        <ecNumber evidence="3 7">4.2.3.5</ecNumber>
    </recommendedName>
    <alternativeName>
        <fullName evidence="7">5-enolpyruvylshikimate-3-phosphate phospholyase</fullName>
    </alternativeName>
</protein>
<dbReference type="PIRSF" id="PIRSF001456">
    <property type="entry name" value="Chorismate_synth"/>
    <property type="match status" value="1"/>
</dbReference>
<dbReference type="UniPathway" id="UPA00053">
    <property type="reaction ID" value="UER00090"/>
</dbReference>
<dbReference type="AlphaFoldDB" id="A0A2W1MYN1"/>
<reference evidence="8 9" key="1">
    <citation type="submission" date="2018-06" db="EMBL/GenBank/DDBJ databases">
        <title>The draft genome sequence of Crocinitomix sp. SM1701.</title>
        <authorList>
            <person name="Zhang X."/>
        </authorList>
    </citation>
    <scope>NUCLEOTIDE SEQUENCE [LARGE SCALE GENOMIC DNA]</scope>
    <source>
        <strain evidence="8 9">SM1701</strain>
    </source>
</reference>
<keyword evidence="7" id="KW-0521">NADP</keyword>
<keyword evidence="6 7" id="KW-0456">Lyase</keyword>
<evidence type="ECO:0000256" key="2">
    <source>
        <dbReference type="ARBA" id="ARBA00008014"/>
    </source>
</evidence>
<dbReference type="GO" id="GO:0004107">
    <property type="term" value="F:chorismate synthase activity"/>
    <property type="evidence" value="ECO:0007669"/>
    <property type="project" value="UniProtKB-UniRule"/>
</dbReference>
<evidence type="ECO:0000256" key="3">
    <source>
        <dbReference type="ARBA" id="ARBA00013036"/>
    </source>
</evidence>
<sequence length="327" mass="34818">MNTFGRQFKVSIFGESHGESVGITIDGCPPGVPLLTEDLMTDILRRKSGAKGTTPRIESDLPQIISGVFNHKTTGAPITILFANNNIKSKDYSNLLKHPRPGHSDFVAMKKYKGFNDYRGGGYFSGRLTLALVAAGSIAKKIVPHITISAKLKEVGGSKNIDEAVQKALESKNSIGGIVECSATGIPIGLGEPFFGSIHAKLSQIVFSIPAMKGIEFGAGFFATKMTGEEHNDNIIDETGKTETNNAGGISGGISNGNDLLFRVAVKPTSSISTPQETYNFESGTIETLLIEGRHDTCIALRVPPVIEAVTAIVLADLSRIMIDAKL</sequence>